<comment type="caution">
    <text evidence="1">The sequence shown here is derived from an EMBL/GenBank/DDBJ whole genome shotgun (WGS) entry which is preliminary data.</text>
</comment>
<dbReference type="AlphaFoldDB" id="A0A512DAK9"/>
<gene>
    <name evidence="1" type="ORF">CAE01nite_12390</name>
</gene>
<dbReference type="EMBL" id="BJYY01000010">
    <property type="protein sequence ID" value="GEO33514.1"/>
    <property type="molecule type" value="Genomic_DNA"/>
</dbReference>
<accession>A0A512DAK9</accession>
<evidence type="ECO:0000313" key="1">
    <source>
        <dbReference type="EMBL" id="GEO33514.1"/>
    </source>
</evidence>
<name>A0A512DAK9_9CELL</name>
<evidence type="ECO:0000313" key="2">
    <source>
        <dbReference type="Proteomes" id="UP000321181"/>
    </source>
</evidence>
<proteinExistence type="predicted"/>
<sequence>MVLLPGAAHAAPPAGQGKPGSVQTVSGMLQSINTKARKLVVADGHSLRYDSNDIVVAQHMRDEAMDSDGDGVVDTVYCGLSDRGSYETFAVFVQRGIPAEVSATVYSARDDVSVIWVVGDSCDGIIDGADADTF</sequence>
<dbReference type="Proteomes" id="UP000321181">
    <property type="component" value="Unassembled WGS sequence"/>
</dbReference>
<protein>
    <submittedName>
        <fullName evidence="1">Uncharacterized protein</fullName>
    </submittedName>
</protein>
<keyword evidence="2" id="KW-1185">Reference proteome</keyword>
<reference evidence="1 2" key="1">
    <citation type="submission" date="2019-07" db="EMBL/GenBank/DDBJ databases">
        <title>Whole genome shotgun sequence of Cellulomonas aerilata NBRC 106308.</title>
        <authorList>
            <person name="Hosoyama A."/>
            <person name="Uohara A."/>
            <person name="Ohji S."/>
            <person name="Ichikawa N."/>
        </authorList>
    </citation>
    <scope>NUCLEOTIDE SEQUENCE [LARGE SCALE GENOMIC DNA]</scope>
    <source>
        <strain evidence="1 2">NBRC 106308</strain>
    </source>
</reference>
<organism evidence="1 2">
    <name type="scientific">Cellulomonas aerilata</name>
    <dbReference type="NCBI Taxonomy" id="515326"/>
    <lineage>
        <taxon>Bacteria</taxon>
        <taxon>Bacillati</taxon>
        <taxon>Actinomycetota</taxon>
        <taxon>Actinomycetes</taxon>
        <taxon>Micrococcales</taxon>
        <taxon>Cellulomonadaceae</taxon>
        <taxon>Cellulomonas</taxon>
    </lineage>
</organism>